<sequence length="267" mass="30675">MKNDPKNSCQPALDALLAQMENENFQPAEVEALCRQFPDCSESLRSTYAMWESIEEIDVPEPGQAMHAGFYKMLNDFQTETTQTASPRFQFDWWTWNGFSLKWAVIAGVFALGLFSGNFFRPETPQEIVLTQHEENNQEVDVSYAKLTSSESASDRLEGIQMAKKMEQLDNRIIEALNQTLLHDRNVNVRLSAIETMLHFADNPQVRENLIRAIPHQTSPLVQMTLAEVMIALKDKRAVHEIQELLQEQQLELEVQMKMEETIETLL</sequence>
<comment type="caution">
    <text evidence="2">The sequence shown here is derived from an EMBL/GenBank/DDBJ whole genome shotgun (WGS) entry which is preliminary data.</text>
</comment>
<dbReference type="Proteomes" id="UP000223913">
    <property type="component" value="Unassembled WGS sequence"/>
</dbReference>
<feature type="transmembrane region" description="Helical" evidence="1">
    <location>
        <begin position="101"/>
        <end position="120"/>
    </location>
</feature>
<evidence type="ECO:0000313" key="2">
    <source>
        <dbReference type="EMBL" id="PHN02805.1"/>
    </source>
</evidence>
<dbReference type="SUPFAM" id="SSF48371">
    <property type="entry name" value="ARM repeat"/>
    <property type="match status" value="1"/>
</dbReference>
<organism evidence="2 3">
    <name type="scientific">Flavilitoribacter nigricans (strain ATCC 23147 / DSM 23189 / NBRC 102662 / NCIMB 1420 / SS-2)</name>
    <name type="common">Lewinella nigricans</name>
    <dbReference type="NCBI Taxonomy" id="1122177"/>
    <lineage>
        <taxon>Bacteria</taxon>
        <taxon>Pseudomonadati</taxon>
        <taxon>Bacteroidota</taxon>
        <taxon>Saprospiria</taxon>
        <taxon>Saprospirales</taxon>
        <taxon>Lewinellaceae</taxon>
        <taxon>Flavilitoribacter</taxon>
    </lineage>
</organism>
<reference evidence="2 3" key="1">
    <citation type="submission" date="2017-10" db="EMBL/GenBank/DDBJ databases">
        <title>The draft genome sequence of Lewinella nigricans NBRC 102662.</title>
        <authorList>
            <person name="Wang K."/>
        </authorList>
    </citation>
    <scope>NUCLEOTIDE SEQUENCE [LARGE SCALE GENOMIC DNA]</scope>
    <source>
        <strain evidence="2 3">NBRC 102662</strain>
    </source>
</reference>
<dbReference type="Gene3D" id="1.25.10.10">
    <property type="entry name" value="Leucine-rich Repeat Variant"/>
    <property type="match status" value="1"/>
</dbReference>
<evidence type="ECO:0008006" key="4">
    <source>
        <dbReference type="Google" id="ProtNLM"/>
    </source>
</evidence>
<dbReference type="RefSeq" id="WP_099153745.1">
    <property type="nucleotide sequence ID" value="NZ_PDUD01000036.1"/>
</dbReference>
<dbReference type="OrthoDB" id="978644at2"/>
<dbReference type="InterPro" id="IPR011989">
    <property type="entry name" value="ARM-like"/>
</dbReference>
<proteinExistence type="predicted"/>
<dbReference type="EMBL" id="PDUD01000036">
    <property type="protein sequence ID" value="PHN02805.1"/>
    <property type="molecule type" value="Genomic_DNA"/>
</dbReference>
<name>A0A2D0N2S8_FLAN2</name>
<evidence type="ECO:0000313" key="3">
    <source>
        <dbReference type="Proteomes" id="UP000223913"/>
    </source>
</evidence>
<accession>A0A2D0N2S8</accession>
<evidence type="ECO:0000256" key="1">
    <source>
        <dbReference type="SAM" id="Phobius"/>
    </source>
</evidence>
<keyword evidence="3" id="KW-1185">Reference proteome</keyword>
<protein>
    <recommendedName>
        <fullName evidence="4">HEAT repeat domain-containing protein</fullName>
    </recommendedName>
</protein>
<keyword evidence="1" id="KW-0812">Transmembrane</keyword>
<keyword evidence="1" id="KW-0472">Membrane</keyword>
<dbReference type="InterPro" id="IPR016024">
    <property type="entry name" value="ARM-type_fold"/>
</dbReference>
<dbReference type="AlphaFoldDB" id="A0A2D0N2S8"/>
<keyword evidence="1" id="KW-1133">Transmembrane helix</keyword>
<gene>
    <name evidence="2" type="ORF">CRP01_29935</name>
</gene>